<proteinExistence type="predicted"/>
<keyword evidence="2" id="KW-1185">Reference proteome</keyword>
<accession>A0A4Y2NT43</accession>
<dbReference type="Proteomes" id="UP000499080">
    <property type="component" value="Unassembled WGS sequence"/>
</dbReference>
<gene>
    <name evidence="1" type="ORF">AVEN_272945_1</name>
</gene>
<organism evidence="1 2">
    <name type="scientific">Araneus ventricosus</name>
    <name type="common">Orbweaver spider</name>
    <name type="synonym">Epeira ventricosa</name>
    <dbReference type="NCBI Taxonomy" id="182803"/>
    <lineage>
        <taxon>Eukaryota</taxon>
        <taxon>Metazoa</taxon>
        <taxon>Ecdysozoa</taxon>
        <taxon>Arthropoda</taxon>
        <taxon>Chelicerata</taxon>
        <taxon>Arachnida</taxon>
        <taxon>Araneae</taxon>
        <taxon>Araneomorphae</taxon>
        <taxon>Entelegynae</taxon>
        <taxon>Araneoidea</taxon>
        <taxon>Araneidae</taxon>
        <taxon>Araneus</taxon>
    </lineage>
</organism>
<dbReference type="OrthoDB" id="6435410at2759"/>
<protein>
    <submittedName>
        <fullName evidence="1">Uncharacterized protein</fullName>
    </submittedName>
</protein>
<dbReference type="PANTHER" id="PTHR22955:SF77">
    <property type="entry name" value="ASPARTIC PUTATIVE DOMAIN-CONTAINING PROTEIN-RELATED"/>
    <property type="match status" value="1"/>
</dbReference>
<comment type="caution">
    <text evidence="1">The sequence shown here is derived from an EMBL/GenBank/DDBJ whole genome shotgun (WGS) entry which is preliminary data.</text>
</comment>
<evidence type="ECO:0000313" key="1">
    <source>
        <dbReference type="EMBL" id="GBN42013.1"/>
    </source>
</evidence>
<dbReference type="AlphaFoldDB" id="A0A4Y2NT43"/>
<sequence>SSHKWKQFVRNRVKEIQSLSDKESWFHCSGLDNPADLLARGISVDCLLGSAKWWTVPSFLFDKDIPHHTPI</sequence>
<feature type="non-terminal residue" evidence="1">
    <location>
        <position position="1"/>
    </location>
</feature>
<dbReference type="PANTHER" id="PTHR22955">
    <property type="entry name" value="RETROTRANSPOSON"/>
    <property type="match status" value="1"/>
</dbReference>
<reference evidence="1 2" key="1">
    <citation type="journal article" date="2019" name="Sci. Rep.">
        <title>Orb-weaving spider Araneus ventricosus genome elucidates the spidroin gene catalogue.</title>
        <authorList>
            <person name="Kono N."/>
            <person name="Nakamura H."/>
            <person name="Ohtoshi R."/>
            <person name="Moran D.A.P."/>
            <person name="Shinohara A."/>
            <person name="Yoshida Y."/>
            <person name="Fujiwara M."/>
            <person name="Mori M."/>
            <person name="Tomita M."/>
            <person name="Arakawa K."/>
        </authorList>
    </citation>
    <scope>NUCLEOTIDE SEQUENCE [LARGE SCALE GENOMIC DNA]</scope>
</reference>
<dbReference type="EMBL" id="BGPR01211121">
    <property type="protein sequence ID" value="GBN42013.1"/>
    <property type="molecule type" value="Genomic_DNA"/>
</dbReference>
<evidence type="ECO:0000313" key="2">
    <source>
        <dbReference type="Proteomes" id="UP000499080"/>
    </source>
</evidence>
<name>A0A4Y2NT43_ARAVE</name>